<evidence type="ECO:0000256" key="1">
    <source>
        <dbReference type="SAM" id="Phobius"/>
    </source>
</evidence>
<dbReference type="EMBL" id="BAABIS010000001">
    <property type="protein sequence ID" value="GAA4872590.1"/>
    <property type="molecule type" value="Genomic_DNA"/>
</dbReference>
<feature type="domain" description="ABM" evidence="2">
    <location>
        <begin position="12"/>
        <end position="103"/>
    </location>
</feature>
<dbReference type="InterPro" id="IPR011008">
    <property type="entry name" value="Dimeric_a/b-barrel"/>
</dbReference>
<dbReference type="PANTHER" id="PTHR40057:SF1">
    <property type="entry name" value="SLR1162 PROTEIN"/>
    <property type="match status" value="1"/>
</dbReference>
<keyword evidence="1" id="KW-0472">Membrane</keyword>
<organism evidence="3 4">
    <name type="scientific">Kitasatospora terrestris</name>
    <dbReference type="NCBI Taxonomy" id="258051"/>
    <lineage>
        <taxon>Bacteria</taxon>
        <taxon>Bacillati</taxon>
        <taxon>Actinomycetota</taxon>
        <taxon>Actinomycetes</taxon>
        <taxon>Kitasatosporales</taxon>
        <taxon>Streptomycetaceae</taxon>
        <taxon>Kitasatospora</taxon>
    </lineage>
</organism>
<evidence type="ECO:0000259" key="2">
    <source>
        <dbReference type="PROSITE" id="PS51725"/>
    </source>
</evidence>
<dbReference type="SUPFAM" id="SSF54909">
    <property type="entry name" value="Dimeric alpha+beta barrel"/>
    <property type="match status" value="1"/>
</dbReference>
<evidence type="ECO:0000313" key="4">
    <source>
        <dbReference type="Proteomes" id="UP001501752"/>
    </source>
</evidence>
<dbReference type="Pfam" id="PF03992">
    <property type="entry name" value="ABM"/>
    <property type="match status" value="1"/>
</dbReference>
<evidence type="ECO:0000313" key="3">
    <source>
        <dbReference type="EMBL" id="GAA4872590.1"/>
    </source>
</evidence>
<keyword evidence="4" id="KW-1185">Reference proteome</keyword>
<gene>
    <name evidence="3" type="ORF">GCM10023235_59530</name>
</gene>
<dbReference type="Gene3D" id="3.30.70.100">
    <property type="match status" value="1"/>
</dbReference>
<protein>
    <recommendedName>
        <fullName evidence="2">ABM domain-containing protein</fullName>
    </recommendedName>
</protein>
<dbReference type="PROSITE" id="PS51725">
    <property type="entry name" value="ABM"/>
    <property type="match status" value="1"/>
</dbReference>
<feature type="transmembrane region" description="Helical" evidence="1">
    <location>
        <begin position="124"/>
        <end position="143"/>
    </location>
</feature>
<feature type="transmembrane region" description="Helical" evidence="1">
    <location>
        <begin position="155"/>
        <end position="175"/>
    </location>
</feature>
<reference evidence="4" key="1">
    <citation type="journal article" date="2019" name="Int. J. Syst. Evol. Microbiol.">
        <title>The Global Catalogue of Microorganisms (GCM) 10K type strain sequencing project: providing services to taxonomists for standard genome sequencing and annotation.</title>
        <authorList>
            <consortium name="The Broad Institute Genomics Platform"/>
            <consortium name="The Broad Institute Genome Sequencing Center for Infectious Disease"/>
            <person name="Wu L."/>
            <person name="Ma J."/>
        </authorList>
    </citation>
    <scope>NUCLEOTIDE SEQUENCE [LARGE SCALE GENOMIC DNA]</scope>
    <source>
        <strain evidence="4">JCM 13006</strain>
    </source>
</reference>
<dbReference type="Proteomes" id="UP001501752">
    <property type="component" value="Unassembled WGS sequence"/>
</dbReference>
<accession>A0ABP9E924</accession>
<keyword evidence="1" id="KW-0812">Transmembrane</keyword>
<name>A0ABP9E924_9ACTN</name>
<proteinExistence type="predicted"/>
<comment type="caution">
    <text evidence="3">The sequence shown here is derived from an EMBL/GenBank/DDBJ whole genome shotgun (WGS) entry which is preliminary data.</text>
</comment>
<sequence length="193" mass="21133">MQTSEPVAGGEVTLFVARSVDRGHEEDFERWARGILGAAAAHPGNLGTGLLRPSAPGEPWHLLLHFRDAEVFRAWQESPERAACFAKATGHHVEVRRRELHGMEGWFATTPTGAHRTPPPRWKMAVASTVAIAPLTVSASLWLNPHLVMPAAVRSLVLAPVISTLMTYVALPAATRAMRRWLFPRRGADAELS</sequence>
<dbReference type="InterPro" id="IPR007138">
    <property type="entry name" value="ABM_dom"/>
</dbReference>
<dbReference type="PANTHER" id="PTHR40057">
    <property type="entry name" value="SLR1162 PROTEIN"/>
    <property type="match status" value="1"/>
</dbReference>
<dbReference type="RefSeq" id="WP_345699967.1">
    <property type="nucleotide sequence ID" value="NZ_BAABIS010000001.1"/>
</dbReference>
<keyword evidence="1" id="KW-1133">Transmembrane helix</keyword>
<dbReference type="InterPro" id="IPR038762">
    <property type="entry name" value="ABM_predict"/>
</dbReference>